<gene>
    <name evidence="2" type="ORF">NDU88_002643</name>
</gene>
<feature type="signal peptide" evidence="1">
    <location>
        <begin position="1"/>
        <end position="18"/>
    </location>
</feature>
<evidence type="ECO:0000313" key="3">
    <source>
        <dbReference type="Proteomes" id="UP001066276"/>
    </source>
</evidence>
<sequence length="142" mass="15813">MVSTIATPLALILNRAFAMGCFPLSRKEAAVKPLLKKPNLDPNDLKKRSSYIPVPKPSEILEEYLNHQFSKFIEKHEKLDSSQFSFHSSHSTEVTLVLVVDNITALVDASHLSAEFDMISPVLDTSRLDQLGIKDPGLNLLK</sequence>
<proteinExistence type="predicted"/>
<dbReference type="AlphaFoldDB" id="A0AAV7KSN9"/>
<evidence type="ECO:0000313" key="2">
    <source>
        <dbReference type="EMBL" id="KAJ1082476.1"/>
    </source>
</evidence>
<evidence type="ECO:0000256" key="1">
    <source>
        <dbReference type="SAM" id="SignalP"/>
    </source>
</evidence>
<organism evidence="2 3">
    <name type="scientific">Pleurodeles waltl</name>
    <name type="common">Iberian ribbed newt</name>
    <dbReference type="NCBI Taxonomy" id="8319"/>
    <lineage>
        <taxon>Eukaryota</taxon>
        <taxon>Metazoa</taxon>
        <taxon>Chordata</taxon>
        <taxon>Craniata</taxon>
        <taxon>Vertebrata</taxon>
        <taxon>Euteleostomi</taxon>
        <taxon>Amphibia</taxon>
        <taxon>Batrachia</taxon>
        <taxon>Caudata</taxon>
        <taxon>Salamandroidea</taxon>
        <taxon>Salamandridae</taxon>
        <taxon>Pleurodelinae</taxon>
        <taxon>Pleurodeles</taxon>
    </lineage>
</organism>
<keyword evidence="1" id="KW-0732">Signal</keyword>
<accession>A0AAV7KSN9</accession>
<dbReference type="EMBL" id="JANPWB010000016">
    <property type="protein sequence ID" value="KAJ1082476.1"/>
    <property type="molecule type" value="Genomic_DNA"/>
</dbReference>
<comment type="caution">
    <text evidence="2">The sequence shown here is derived from an EMBL/GenBank/DDBJ whole genome shotgun (WGS) entry which is preliminary data.</text>
</comment>
<reference evidence="2" key="1">
    <citation type="journal article" date="2022" name="bioRxiv">
        <title>Sequencing and chromosome-scale assembly of the giantPleurodeles waltlgenome.</title>
        <authorList>
            <person name="Brown T."/>
            <person name="Elewa A."/>
            <person name="Iarovenko S."/>
            <person name="Subramanian E."/>
            <person name="Araus A.J."/>
            <person name="Petzold A."/>
            <person name="Susuki M."/>
            <person name="Suzuki K.-i.T."/>
            <person name="Hayashi T."/>
            <person name="Toyoda A."/>
            <person name="Oliveira C."/>
            <person name="Osipova E."/>
            <person name="Leigh N.D."/>
            <person name="Simon A."/>
            <person name="Yun M.H."/>
        </authorList>
    </citation>
    <scope>NUCLEOTIDE SEQUENCE</scope>
    <source>
        <strain evidence="2">20211129_DDA</strain>
        <tissue evidence="2">Liver</tissue>
    </source>
</reference>
<keyword evidence="3" id="KW-1185">Reference proteome</keyword>
<dbReference type="Proteomes" id="UP001066276">
    <property type="component" value="Chromosome 12"/>
</dbReference>
<name>A0AAV7KSN9_PLEWA</name>
<feature type="chain" id="PRO_5043709212" evidence="1">
    <location>
        <begin position="19"/>
        <end position="142"/>
    </location>
</feature>
<protein>
    <submittedName>
        <fullName evidence="2">Uncharacterized protein</fullName>
    </submittedName>
</protein>